<evidence type="ECO:0000313" key="2">
    <source>
        <dbReference type="EMBL" id="PIT95955.1"/>
    </source>
</evidence>
<dbReference type="EMBL" id="PFAM01000017">
    <property type="protein sequence ID" value="PIT95955.1"/>
    <property type="molecule type" value="Genomic_DNA"/>
</dbReference>
<proteinExistence type="predicted"/>
<dbReference type="Gene3D" id="1.20.1440.60">
    <property type="entry name" value="23S rRNA-intervening sequence"/>
    <property type="match status" value="1"/>
</dbReference>
<dbReference type="AlphaFoldDB" id="A0A2M6WT52"/>
<dbReference type="InterPro" id="IPR055360">
    <property type="entry name" value="bAvd"/>
</dbReference>
<organism evidence="2 3">
    <name type="scientific">Candidatus Falkowbacteria bacterium CG10_big_fil_rev_8_21_14_0_10_37_14</name>
    <dbReference type="NCBI Taxonomy" id="1974561"/>
    <lineage>
        <taxon>Bacteria</taxon>
        <taxon>Candidatus Falkowiibacteriota</taxon>
    </lineage>
</organism>
<dbReference type="SUPFAM" id="SSF158446">
    <property type="entry name" value="IVS-encoded protein-like"/>
    <property type="match status" value="1"/>
</dbReference>
<reference evidence="3" key="1">
    <citation type="submission" date="2017-09" db="EMBL/GenBank/DDBJ databases">
        <title>Depth-based differentiation of microbial function through sediment-hosted aquifers and enrichment of novel symbionts in the deep terrestrial subsurface.</title>
        <authorList>
            <person name="Probst A.J."/>
            <person name="Ladd B."/>
            <person name="Jarett J.K."/>
            <person name="Geller-Mcgrath D.E."/>
            <person name="Sieber C.M.K."/>
            <person name="Emerson J.B."/>
            <person name="Anantharaman K."/>
            <person name="Thomas B.C."/>
            <person name="Malmstrom R."/>
            <person name="Stieglmeier M."/>
            <person name="Klingl A."/>
            <person name="Woyke T."/>
            <person name="Ryan C.M."/>
            <person name="Banfield J.F."/>
        </authorList>
    </citation>
    <scope>NUCLEOTIDE SEQUENCE [LARGE SCALE GENOMIC DNA]</scope>
</reference>
<dbReference type="InterPro" id="IPR036583">
    <property type="entry name" value="23S_rRNA_IVS_sf"/>
</dbReference>
<comment type="caution">
    <text evidence="2">The sequence shown here is derived from an EMBL/GenBank/DDBJ whole genome shotgun (WGS) entry which is preliminary data.</text>
</comment>
<feature type="domain" description="bAvd-like" evidence="1">
    <location>
        <begin position="14"/>
        <end position="107"/>
    </location>
</feature>
<evidence type="ECO:0000259" key="1">
    <source>
        <dbReference type="Pfam" id="PF22296"/>
    </source>
</evidence>
<protein>
    <recommendedName>
        <fullName evidence="1">bAvd-like domain-containing protein</fullName>
    </recommendedName>
</protein>
<dbReference type="Proteomes" id="UP000228533">
    <property type="component" value="Unassembled WGS sequence"/>
</dbReference>
<gene>
    <name evidence="2" type="ORF">COT94_03135</name>
</gene>
<dbReference type="Pfam" id="PF22296">
    <property type="entry name" value="bAvd"/>
    <property type="match status" value="1"/>
</dbReference>
<evidence type="ECO:0000313" key="3">
    <source>
        <dbReference type="Proteomes" id="UP000228533"/>
    </source>
</evidence>
<dbReference type="CDD" id="cd16376">
    <property type="entry name" value="Avd_like"/>
    <property type="match status" value="1"/>
</dbReference>
<accession>A0A2M6WT52</accession>
<sequence>MVIIKTKEAYLLWHNFLVNLKRIDRYTVGQRIDDTFLTLLELLFRASFAYDKFEKLALISQAIGKRDLLNFFLQLGWEHKIIPHKMYSDLIIRLDEIGRMLGGWKKSLAEKTPAK</sequence>
<name>A0A2M6WT52_9BACT</name>